<dbReference type="Proteomes" id="UP000620124">
    <property type="component" value="Unassembled WGS sequence"/>
</dbReference>
<accession>A0A8H6XAT7</accession>
<keyword evidence="1" id="KW-0472">Membrane</keyword>
<proteinExistence type="predicted"/>
<protein>
    <submittedName>
        <fullName evidence="2">Uncharacterized protein</fullName>
    </submittedName>
</protein>
<gene>
    <name evidence="2" type="ORF">MVEN_02149100</name>
</gene>
<dbReference type="AlphaFoldDB" id="A0A8H6XAT7"/>
<name>A0A8H6XAT7_9AGAR</name>
<sequence>MVAELYATQASKYYSDLWSNKFKKHTRYRIPRRSGTVQRFPWPLPSFAAPDRIHLWLLRARPQNLSSDFDFHHKDLRVLRGRGLFVYDFSAVLGYTIWIRGSTGRLCVDLAASSGTKLWFYENSQIPNPLGSSFLDITTKEAMLVDHLAVHQYGGICYQHLSQSRYLSISTLEEINLAGIFCCSSVHNLEEFVEIAAIPDVQFLPDERWFSGRAQPEVGRDGWNRYNSDDISGTTIRLHLWDGEHWAWLGQAGHIFSRLGITSNFEDYVVVNTVYFEFIISAATGAPKGFLFLCPAKDFQNGPSTFKWPEYPTYWSLDSSGIEPLSLEEAINLGFPSIILSLKVKARSWDAGVYNGLRQFHQAKGFDPDSQEIAQHLGHPLYRLSTEINAPFAHIDYAEDHQTLVTPDQSGKSSLENCRMVDERRHISRDEGIPLWQPFTFVMKVQLALIFFALLYGEVWSPMLLYGIVVVAFWVTL</sequence>
<feature type="transmembrane region" description="Helical" evidence="1">
    <location>
        <begin position="447"/>
        <end position="475"/>
    </location>
</feature>
<reference evidence="2" key="1">
    <citation type="submission" date="2020-05" db="EMBL/GenBank/DDBJ databases">
        <title>Mycena genomes resolve the evolution of fungal bioluminescence.</title>
        <authorList>
            <person name="Tsai I.J."/>
        </authorList>
    </citation>
    <scope>NUCLEOTIDE SEQUENCE</scope>
    <source>
        <strain evidence="2">CCC161011</strain>
    </source>
</reference>
<evidence type="ECO:0000313" key="3">
    <source>
        <dbReference type="Proteomes" id="UP000620124"/>
    </source>
</evidence>
<dbReference type="EMBL" id="JACAZI010000022">
    <property type="protein sequence ID" value="KAF7337115.1"/>
    <property type="molecule type" value="Genomic_DNA"/>
</dbReference>
<evidence type="ECO:0000313" key="2">
    <source>
        <dbReference type="EMBL" id="KAF7337115.1"/>
    </source>
</evidence>
<evidence type="ECO:0000256" key="1">
    <source>
        <dbReference type="SAM" id="Phobius"/>
    </source>
</evidence>
<comment type="caution">
    <text evidence="2">The sequence shown here is derived from an EMBL/GenBank/DDBJ whole genome shotgun (WGS) entry which is preliminary data.</text>
</comment>
<keyword evidence="1" id="KW-1133">Transmembrane helix</keyword>
<organism evidence="2 3">
    <name type="scientific">Mycena venus</name>
    <dbReference type="NCBI Taxonomy" id="2733690"/>
    <lineage>
        <taxon>Eukaryota</taxon>
        <taxon>Fungi</taxon>
        <taxon>Dikarya</taxon>
        <taxon>Basidiomycota</taxon>
        <taxon>Agaricomycotina</taxon>
        <taxon>Agaricomycetes</taxon>
        <taxon>Agaricomycetidae</taxon>
        <taxon>Agaricales</taxon>
        <taxon>Marasmiineae</taxon>
        <taxon>Mycenaceae</taxon>
        <taxon>Mycena</taxon>
    </lineage>
</organism>
<dbReference type="OrthoDB" id="2943400at2759"/>
<keyword evidence="3" id="KW-1185">Reference proteome</keyword>
<keyword evidence="1" id="KW-0812">Transmembrane</keyword>